<feature type="region of interest" description="Disordered" evidence="1">
    <location>
        <begin position="163"/>
        <end position="191"/>
    </location>
</feature>
<keyword evidence="4" id="KW-1185">Reference proteome</keyword>
<organism evidence="3 4">
    <name type="scientific">Buttiauxella warmboldiae</name>
    <dbReference type="NCBI Taxonomy" id="82993"/>
    <lineage>
        <taxon>Bacteria</taxon>
        <taxon>Pseudomonadati</taxon>
        <taxon>Pseudomonadota</taxon>
        <taxon>Gammaproteobacteria</taxon>
        <taxon>Enterobacterales</taxon>
        <taxon>Enterobacteriaceae</taxon>
        <taxon>Buttiauxella</taxon>
    </lineage>
</organism>
<evidence type="ECO:0000313" key="4">
    <source>
        <dbReference type="Proteomes" id="UP000268615"/>
    </source>
</evidence>
<feature type="compositionally biased region" description="Low complexity" evidence="1">
    <location>
        <begin position="31"/>
        <end position="42"/>
    </location>
</feature>
<protein>
    <recommendedName>
        <fullName evidence="5">Glycoprotein-polysaccharide metabolism protein</fullName>
    </recommendedName>
</protein>
<dbReference type="InterPro" id="IPR053196">
    <property type="entry name" value="Lipoprotein_YbaY-like"/>
</dbReference>
<name>A0A3N5D8U7_9ENTR</name>
<feature type="region of interest" description="Disordered" evidence="1">
    <location>
        <begin position="26"/>
        <end position="45"/>
    </location>
</feature>
<evidence type="ECO:0000256" key="1">
    <source>
        <dbReference type="SAM" id="MobiDB-lite"/>
    </source>
</evidence>
<comment type="caution">
    <text evidence="3">The sequence shown here is derived from an EMBL/GenBank/DDBJ whole genome shotgun (WGS) entry which is preliminary data.</text>
</comment>
<dbReference type="EMBL" id="RPOH01000062">
    <property type="protein sequence ID" value="RPH24718.1"/>
    <property type="molecule type" value="Genomic_DNA"/>
</dbReference>
<dbReference type="Pfam" id="PF09619">
    <property type="entry name" value="YscW"/>
    <property type="match status" value="1"/>
</dbReference>
<dbReference type="PANTHER" id="PTHR38013:SF1">
    <property type="entry name" value="GLYCOPROTEIN_POLYSACCHARIDE METABOLISM"/>
    <property type="match status" value="1"/>
</dbReference>
<evidence type="ECO:0000313" key="3">
    <source>
        <dbReference type="EMBL" id="RPH24718.1"/>
    </source>
</evidence>
<accession>A0A3N5D8U7</accession>
<dbReference type="PROSITE" id="PS51257">
    <property type="entry name" value="PROKAR_LIPOPROTEIN"/>
    <property type="match status" value="1"/>
</dbReference>
<reference evidence="3 4" key="1">
    <citation type="submission" date="2018-11" db="EMBL/GenBank/DDBJ databases">
        <title>Draft genome sequence of Buttiauxella warmboldiae CCUG 35512.</title>
        <authorList>
            <person name="Salva-Serra F."/>
            <person name="Marathe N."/>
            <person name="Moore E."/>
            <person name="Svensson L."/>
            <person name="Engstrom-Jakobsson H."/>
        </authorList>
    </citation>
    <scope>NUCLEOTIDE SEQUENCE [LARGE SCALE GENOMIC DNA]</scope>
    <source>
        <strain evidence="3 4">CCUG 35512</strain>
    </source>
</reference>
<sequence>MKLVHTLSGLAIAVAMVGCAQKSADIPTPAPAATTSSATTTAQSDIKQPNVSGTVWIRQKIALPPDAVLTVTLSDASLADVPSRVLAQKAVRTEGKQSPFSFVLPYNPAEVQPGARIILSAAITVNNQLMFITDTIQPVINGGGTKADLTLVPVQQTAVPVQAGGGAVTTVPSTSPTQVNPSSAIPAPTQY</sequence>
<feature type="chain" id="PRO_5017925028" description="Glycoprotein-polysaccharide metabolism protein" evidence="2">
    <location>
        <begin position="25"/>
        <end position="191"/>
    </location>
</feature>
<gene>
    <name evidence="3" type="ORF">EHN07_14345</name>
</gene>
<dbReference type="Proteomes" id="UP000268615">
    <property type="component" value="Unassembled WGS sequence"/>
</dbReference>
<evidence type="ECO:0008006" key="5">
    <source>
        <dbReference type="Google" id="ProtNLM"/>
    </source>
</evidence>
<dbReference type="RefSeq" id="WP_124024776.1">
    <property type="nucleotide sequence ID" value="NZ_RPOH01000062.1"/>
</dbReference>
<dbReference type="PANTHER" id="PTHR38013">
    <property type="entry name" value="GLYCOPROTEIN/POLYSACCHARIDE METABOLISM"/>
    <property type="match status" value="1"/>
</dbReference>
<evidence type="ECO:0000256" key="2">
    <source>
        <dbReference type="SAM" id="SignalP"/>
    </source>
</evidence>
<dbReference type="AlphaFoldDB" id="A0A3N5D8U7"/>
<feature type="signal peptide" evidence="2">
    <location>
        <begin position="1"/>
        <end position="24"/>
    </location>
</feature>
<dbReference type="InterPro" id="IPR039366">
    <property type="entry name" value="Pilotin"/>
</dbReference>
<dbReference type="OrthoDB" id="5348860at2"/>
<feature type="compositionally biased region" description="Low complexity" evidence="1">
    <location>
        <begin position="163"/>
        <end position="183"/>
    </location>
</feature>
<keyword evidence="2" id="KW-0732">Signal</keyword>
<proteinExistence type="predicted"/>